<organism evidence="9 10">
    <name type="scientific">Ranitomeya imitator</name>
    <name type="common">mimic poison frog</name>
    <dbReference type="NCBI Taxonomy" id="111125"/>
    <lineage>
        <taxon>Eukaryota</taxon>
        <taxon>Metazoa</taxon>
        <taxon>Chordata</taxon>
        <taxon>Craniata</taxon>
        <taxon>Vertebrata</taxon>
        <taxon>Euteleostomi</taxon>
        <taxon>Amphibia</taxon>
        <taxon>Batrachia</taxon>
        <taxon>Anura</taxon>
        <taxon>Neobatrachia</taxon>
        <taxon>Hyloidea</taxon>
        <taxon>Dendrobatidae</taxon>
        <taxon>Dendrobatinae</taxon>
        <taxon>Ranitomeya</taxon>
    </lineage>
</organism>
<dbReference type="PANTHER" id="PTHR12810:SF0">
    <property type="entry name" value="SMALL RIBOSOMAL SUBUNIT PROTEIN MS29"/>
    <property type="match status" value="1"/>
</dbReference>
<dbReference type="EMBL" id="CAUEEQ010021461">
    <property type="protein sequence ID" value="CAJ0943604.1"/>
    <property type="molecule type" value="Genomic_DNA"/>
</dbReference>
<dbReference type="Pfam" id="PF10236">
    <property type="entry name" value="DAP3"/>
    <property type="match status" value="1"/>
</dbReference>
<gene>
    <name evidence="9" type="ORF">RIMI_LOCUS10062628</name>
</gene>
<feature type="region of interest" description="Disordered" evidence="8">
    <location>
        <begin position="73"/>
        <end position="104"/>
    </location>
</feature>
<evidence type="ECO:0000256" key="1">
    <source>
        <dbReference type="ARBA" id="ARBA00004173"/>
    </source>
</evidence>
<sequence length="436" mass="49547">MADMRTDLKEKMAEWTRIELAKMEMAELREEESASRGSSGRSLQIFTVGITKILLRCAQRSAQVCAKQGTMQCGTPNTAAGPPREVFRTTESDPDRQTSDDEGQFYSIPSESVRTIFPHGLPRRFQLQCSTFHETSIMVRRPALELIQYLRDSDLSQPALCYVLYGKIGTGKSLTMCHVLHYCHSQGWLIVHLPDAHLLVKNCKELLTSSHSQQRWDQPLEACSWLKNFRASNEHFLSQIVTQQRYVWSKREATEAGRPLGEVVDQGLARVKTSSDVVGVVLKELKLQSGGQAFRLLVSVDGVNALWGRSTIRKEDKSFVSPEELTLVHNFRKMLRNDWTGGAIVTSVTHTGSVFTSKSSYLPQALLGKGGFDALDPFIPVLVDSYSEKEFESCYRYYTERRWLQHEKARTEEGKKEIIFLCNYNPREMEKLCAFL</sequence>
<name>A0ABN9LMA5_9NEOB</name>
<comment type="subcellular location">
    <subcellularLocation>
        <location evidence="1">Mitochondrion</location>
    </subcellularLocation>
</comment>
<evidence type="ECO:0000256" key="7">
    <source>
        <dbReference type="ARBA" id="ARBA00035140"/>
    </source>
</evidence>
<protein>
    <recommendedName>
        <fullName evidence="7">Small ribosomal subunit protein mS29</fullName>
    </recommendedName>
</protein>
<keyword evidence="10" id="KW-1185">Reference proteome</keyword>
<feature type="compositionally biased region" description="Basic and acidic residues" evidence="8">
    <location>
        <begin position="85"/>
        <end position="99"/>
    </location>
</feature>
<evidence type="ECO:0000256" key="6">
    <source>
        <dbReference type="ARBA" id="ARBA00023274"/>
    </source>
</evidence>
<keyword evidence="3" id="KW-0809">Transit peptide</keyword>
<keyword evidence="6" id="KW-0687">Ribonucleoprotein</keyword>
<evidence type="ECO:0000256" key="5">
    <source>
        <dbReference type="ARBA" id="ARBA00023128"/>
    </source>
</evidence>
<dbReference type="PRINTS" id="PR01716">
    <property type="entry name" value="DEATHASSOCP3"/>
</dbReference>
<comment type="similarity">
    <text evidence="2">Belongs to the mitochondrion-specific ribosomal protein mS29 family.</text>
</comment>
<evidence type="ECO:0000256" key="4">
    <source>
        <dbReference type="ARBA" id="ARBA00022980"/>
    </source>
</evidence>
<dbReference type="InterPro" id="IPR019368">
    <property type="entry name" value="Ribosomal_mS29"/>
</dbReference>
<proteinExistence type="inferred from homology"/>
<dbReference type="Proteomes" id="UP001176940">
    <property type="component" value="Unassembled WGS sequence"/>
</dbReference>
<dbReference type="PANTHER" id="PTHR12810">
    <property type="entry name" value="MITOCHONDRIAL 28S RIBOSOMAL PROTEIN S29"/>
    <property type="match status" value="1"/>
</dbReference>
<dbReference type="InterPro" id="IPR008092">
    <property type="entry name" value="Ribosomal_mS29_met"/>
</dbReference>
<reference evidence="9" key="1">
    <citation type="submission" date="2023-07" db="EMBL/GenBank/DDBJ databases">
        <authorList>
            <person name="Stuckert A."/>
        </authorList>
    </citation>
    <scope>NUCLEOTIDE SEQUENCE</scope>
</reference>
<keyword evidence="4" id="KW-0689">Ribosomal protein</keyword>
<evidence type="ECO:0000256" key="8">
    <source>
        <dbReference type="SAM" id="MobiDB-lite"/>
    </source>
</evidence>
<accession>A0ABN9LMA5</accession>
<comment type="caution">
    <text evidence="9">The sequence shown here is derived from an EMBL/GenBank/DDBJ whole genome shotgun (WGS) entry which is preliminary data.</text>
</comment>
<evidence type="ECO:0000256" key="3">
    <source>
        <dbReference type="ARBA" id="ARBA00022946"/>
    </source>
</evidence>
<evidence type="ECO:0000256" key="2">
    <source>
        <dbReference type="ARBA" id="ARBA00009863"/>
    </source>
</evidence>
<evidence type="ECO:0000313" key="10">
    <source>
        <dbReference type="Proteomes" id="UP001176940"/>
    </source>
</evidence>
<evidence type="ECO:0000313" key="9">
    <source>
        <dbReference type="EMBL" id="CAJ0943604.1"/>
    </source>
</evidence>
<keyword evidence="5" id="KW-0496">Mitochondrion</keyword>